<sequence>MFSSSPSYLVKLNQFEILENNFHSQEDCDIKIVQEKGNPKKKYYLHSYKNDINPIRIIQEVQLLRRMQGPSIVKLKGYSHTRYKNGKQCVSVIFENNPKENLYKVLFNDKILLSGTQKQILMTGIAHGLKTFHNNGILFSGINLKSILVNNFMEPSLTFKHNENDELNGFCRTIFKANDTPIYKEGKSFNDIVTSQIDKINLPIEIFDDDIDLDSDTYTFGMLMYEIIFGETIYKNFSFNNSIHGLKSGRIKLSTPNDFQNEKIGNLILDCLCINKGDRPSLDEIYELLGKNEEYRLSDINSEEFERYVEHLEIYDERNEWKNKYENEKKKSRQSALSRSIMSTRIEFKSVSLKTDLTKYSCLKKIDSGSFGNVYLCENIETREKVAAKVSQEISNISLINQREINILCQIQHPSFIRIKGYSFKDFQDNNSLTILMEYMKNGSLAKMLNMDVNQNLSNTDRQTIAVGIAYGMKFLHFHNIIHRDLKPSNVLLDDNNHPKISDFGTAKFIDPKNPELQSQSGIGTPIYQAPEVFHGELYGKPADVYSFGILLYELFTSRKPYSELNLNRPGGAFYLLTKVVDSKYRPKFNFDFNPKLKTLIMDCWDHNPNRRPSFDQLYKSLRDPEYFLPNVNVNILRNYVQKIATAPRNEDIKNEEAFLMLLSENDSLKCENQELKAKIDVKS</sequence>
<dbReference type="GO" id="GO:0004674">
    <property type="term" value="F:protein serine/threonine kinase activity"/>
    <property type="evidence" value="ECO:0007669"/>
    <property type="project" value="TreeGrafter"/>
</dbReference>
<dbReference type="Gene3D" id="1.10.510.10">
    <property type="entry name" value="Transferase(Phosphotransferase) domain 1"/>
    <property type="match status" value="2"/>
</dbReference>
<dbReference type="AlphaFoldDB" id="A0A1J4JCM2"/>
<keyword evidence="3" id="KW-1185">Reference proteome</keyword>
<dbReference type="InterPro" id="IPR051681">
    <property type="entry name" value="Ser/Thr_Kinases-Pseudokinases"/>
</dbReference>
<dbReference type="PANTHER" id="PTHR44329:SF214">
    <property type="entry name" value="PROTEIN KINASE DOMAIN-CONTAINING PROTEIN"/>
    <property type="match status" value="1"/>
</dbReference>
<dbReference type="Pfam" id="PF07714">
    <property type="entry name" value="PK_Tyr_Ser-Thr"/>
    <property type="match status" value="1"/>
</dbReference>
<evidence type="ECO:0000259" key="1">
    <source>
        <dbReference type="PROSITE" id="PS50011"/>
    </source>
</evidence>
<accession>A0A1J4JCM2</accession>
<dbReference type="OrthoDB" id="5979581at2759"/>
<dbReference type="VEuPathDB" id="TrichDB:TRFO_10177"/>
<evidence type="ECO:0000313" key="3">
    <source>
        <dbReference type="Proteomes" id="UP000179807"/>
    </source>
</evidence>
<evidence type="ECO:0000313" key="2">
    <source>
        <dbReference type="EMBL" id="OHS96007.1"/>
    </source>
</evidence>
<dbReference type="Pfam" id="PF00069">
    <property type="entry name" value="Pkinase"/>
    <property type="match status" value="1"/>
</dbReference>
<gene>
    <name evidence="2" type="ORF">TRFO_10177</name>
</gene>
<name>A0A1J4JCM2_9EUKA</name>
<feature type="domain" description="Protein kinase" evidence="1">
    <location>
        <begin position="360"/>
        <end position="629"/>
    </location>
</feature>
<dbReference type="GeneID" id="94829984"/>
<dbReference type="InterPro" id="IPR008271">
    <property type="entry name" value="Ser/Thr_kinase_AS"/>
</dbReference>
<dbReference type="InterPro" id="IPR001245">
    <property type="entry name" value="Ser-Thr/Tyr_kinase_cat_dom"/>
</dbReference>
<dbReference type="PRINTS" id="PR00109">
    <property type="entry name" value="TYRKINASE"/>
</dbReference>
<organism evidence="2 3">
    <name type="scientific">Tritrichomonas foetus</name>
    <dbReference type="NCBI Taxonomy" id="1144522"/>
    <lineage>
        <taxon>Eukaryota</taxon>
        <taxon>Metamonada</taxon>
        <taxon>Parabasalia</taxon>
        <taxon>Tritrichomonadida</taxon>
        <taxon>Tritrichomonadidae</taxon>
        <taxon>Tritrichomonas</taxon>
    </lineage>
</organism>
<proteinExistence type="predicted"/>
<dbReference type="RefSeq" id="XP_068349144.1">
    <property type="nucleotide sequence ID" value="XM_068495280.1"/>
</dbReference>
<dbReference type="PANTHER" id="PTHR44329">
    <property type="entry name" value="SERINE/THREONINE-PROTEIN KINASE TNNI3K-RELATED"/>
    <property type="match status" value="1"/>
</dbReference>
<dbReference type="InterPro" id="IPR000719">
    <property type="entry name" value="Prot_kinase_dom"/>
</dbReference>
<dbReference type="InterPro" id="IPR011009">
    <property type="entry name" value="Kinase-like_dom_sf"/>
</dbReference>
<dbReference type="SMART" id="SM00220">
    <property type="entry name" value="S_TKc"/>
    <property type="match status" value="1"/>
</dbReference>
<dbReference type="Proteomes" id="UP000179807">
    <property type="component" value="Unassembled WGS sequence"/>
</dbReference>
<reference evidence="2" key="1">
    <citation type="submission" date="2016-10" db="EMBL/GenBank/DDBJ databases">
        <authorList>
            <person name="Benchimol M."/>
            <person name="Almeida L.G."/>
            <person name="Vasconcelos A.T."/>
            <person name="Perreira-Neves A."/>
            <person name="Rosa I.A."/>
            <person name="Tasca T."/>
            <person name="Bogo M.R."/>
            <person name="de Souza W."/>
        </authorList>
    </citation>
    <scope>NUCLEOTIDE SEQUENCE [LARGE SCALE GENOMIC DNA]</scope>
    <source>
        <strain evidence="2">K</strain>
    </source>
</reference>
<dbReference type="Gene3D" id="3.30.200.20">
    <property type="entry name" value="Phosphorylase Kinase, domain 1"/>
    <property type="match status" value="1"/>
</dbReference>
<dbReference type="SUPFAM" id="SSF56112">
    <property type="entry name" value="Protein kinase-like (PK-like)"/>
    <property type="match status" value="2"/>
</dbReference>
<comment type="caution">
    <text evidence="2">The sequence shown here is derived from an EMBL/GenBank/DDBJ whole genome shotgun (WGS) entry which is preliminary data.</text>
</comment>
<dbReference type="PROSITE" id="PS50011">
    <property type="entry name" value="PROTEIN_KINASE_DOM"/>
    <property type="match status" value="2"/>
</dbReference>
<protein>
    <recommendedName>
        <fullName evidence="1">Protein kinase domain-containing protein</fullName>
    </recommendedName>
</protein>
<dbReference type="EMBL" id="MLAK01001204">
    <property type="protein sequence ID" value="OHS96007.1"/>
    <property type="molecule type" value="Genomic_DNA"/>
</dbReference>
<dbReference type="GO" id="GO:0005524">
    <property type="term" value="F:ATP binding"/>
    <property type="evidence" value="ECO:0007669"/>
    <property type="project" value="InterPro"/>
</dbReference>
<dbReference type="PROSITE" id="PS00108">
    <property type="entry name" value="PROTEIN_KINASE_ST"/>
    <property type="match status" value="1"/>
</dbReference>
<feature type="domain" description="Protein kinase" evidence="1">
    <location>
        <begin position="1"/>
        <end position="296"/>
    </location>
</feature>